<name>A0A0D8I734_9CLOT</name>
<dbReference type="Proteomes" id="UP000035704">
    <property type="component" value="Chromosome"/>
</dbReference>
<evidence type="ECO:0000313" key="7">
    <source>
        <dbReference type="EMBL" id="AKL94250.1"/>
    </source>
</evidence>
<comment type="subcellular location">
    <subcellularLocation>
        <location evidence="1">Cell membrane</location>
        <topology evidence="1">Multi-pass membrane protein</topology>
    </subcellularLocation>
</comment>
<evidence type="ECO:0000256" key="1">
    <source>
        <dbReference type="ARBA" id="ARBA00004651"/>
    </source>
</evidence>
<dbReference type="GO" id="GO:0022857">
    <property type="term" value="F:transmembrane transporter activity"/>
    <property type="evidence" value="ECO:0007669"/>
    <property type="project" value="InterPro"/>
</dbReference>
<dbReference type="Pfam" id="PF07690">
    <property type="entry name" value="MFS_1"/>
    <property type="match status" value="1"/>
</dbReference>
<dbReference type="STRING" id="84022.CACET_c07400"/>
<proteinExistence type="predicted"/>
<evidence type="ECO:0000313" key="8">
    <source>
        <dbReference type="Proteomes" id="UP000035704"/>
    </source>
</evidence>
<sequence length="393" mass="43354">MGYSLIFFACFLLQFLTSFEMNFINAIIPYLSSYFDIPKSSVIYLNFGFFSMGLFLPFFGMITDKIGKKRGLFVSTCFFIVGTFISGIAAHHYVFAIARMITGIGSLTIGATVIAYISDFIPYSQRGRAAGVLRIAFAFAILLAPATSSYIVEIFSLKVLYWSVSLIAAIVLLILLKLPNDQPTSISMNENVDFQHLLNMLRGKTTQKFVLSSFMIMAAPLCLFSFFSIWLDQNFGLGQRQIGYVYTLANSGAMVGVTIATIVSDKIGKLKTASIGFILMAITLFPLSYINSISIVVVVVMLNAFGLDGGFLAFQALASEVYPTQRTLFMTLISFSHSFCNLVFILLSPMLYNVGGYRLLNYIGGIASLIVIITLWVISKEKNSSNCLENALN</sequence>
<keyword evidence="5" id="KW-1133">Transmembrane helix</keyword>
<keyword evidence="3" id="KW-1003">Cell membrane</keyword>
<protein>
    <submittedName>
        <fullName evidence="7">Arabinose efflux permease</fullName>
    </submittedName>
</protein>
<keyword evidence="2" id="KW-0813">Transport</keyword>
<dbReference type="Gene3D" id="1.20.1250.20">
    <property type="entry name" value="MFS general substrate transporter like domains"/>
    <property type="match status" value="2"/>
</dbReference>
<dbReference type="InterPro" id="IPR050189">
    <property type="entry name" value="MFS_Efflux_Transporters"/>
</dbReference>
<dbReference type="EMBL" id="CP009687">
    <property type="protein sequence ID" value="AKL94250.1"/>
    <property type="molecule type" value="Genomic_DNA"/>
</dbReference>
<evidence type="ECO:0000256" key="5">
    <source>
        <dbReference type="ARBA" id="ARBA00022989"/>
    </source>
</evidence>
<dbReference type="PANTHER" id="PTHR43124:SF3">
    <property type="entry name" value="CHLORAMPHENICOL EFFLUX PUMP RV0191"/>
    <property type="match status" value="1"/>
</dbReference>
<accession>A0A0D8I734</accession>
<dbReference type="AlphaFoldDB" id="A0A0D8I734"/>
<gene>
    <name evidence="7" type="ORF">CACET_c07400</name>
</gene>
<evidence type="ECO:0000256" key="2">
    <source>
        <dbReference type="ARBA" id="ARBA00022448"/>
    </source>
</evidence>
<dbReference type="PROSITE" id="PS50850">
    <property type="entry name" value="MFS"/>
    <property type="match status" value="1"/>
</dbReference>
<organism evidence="7 8">
    <name type="scientific">Clostridium aceticum</name>
    <dbReference type="NCBI Taxonomy" id="84022"/>
    <lineage>
        <taxon>Bacteria</taxon>
        <taxon>Bacillati</taxon>
        <taxon>Bacillota</taxon>
        <taxon>Clostridia</taxon>
        <taxon>Eubacteriales</taxon>
        <taxon>Clostridiaceae</taxon>
        <taxon>Clostridium</taxon>
    </lineage>
</organism>
<keyword evidence="8" id="KW-1185">Reference proteome</keyword>
<dbReference type="KEGG" id="cace:CACET_c07400"/>
<reference evidence="7 8" key="1">
    <citation type="submission" date="2014-10" db="EMBL/GenBank/DDBJ databases">
        <title>Genome sequence of Clostridium aceticum DSM 1496.</title>
        <authorList>
            <person name="Poehlein A."/>
            <person name="Schiel-Bengelsdorf B."/>
            <person name="Gottschalk G."/>
            <person name="Duerre P."/>
            <person name="Daniel R."/>
        </authorList>
    </citation>
    <scope>NUCLEOTIDE SEQUENCE [LARGE SCALE GENOMIC DNA]</scope>
    <source>
        <strain evidence="7 8">DSM 1496</strain>
    </source>
</reference>
<evidence type="ECO:0000256" key="3">
    <source>
        <dbReference type="ARBA" id="ARBA00022475"/>
    </source>
</evidence>
<dbReference type="GO" id="GO:0005886">
    <property type="term" value="C:plasma membrane"/>
    <property type="evidence" value="ECO:0007669"/>
    <property type="project" value="UniProtKB-SubCell"/>
</dbReference>
<dbReference type="SUPFAM" id="SSF103473">
    <property type="entry name" value="MFS general substrate transporter"/>
    <property type="match status" value="1"/>
</dbReference>
<dbReference type="RefSeq" id="WP_044825745.1">
    <property type="nucleotide sequence ID" value="NZ_CP009687.1"/>
</dbReference>
<keyword evidence="6" id="KW-0472">Membrane</keyword>
<keyword evidence="4" id="KW-0812">Transmembrane</keyword>
<evidence type="ECO:0000256" key="6">
    <source>
        <dbReference type="ARBA" id="ARBA00023136"/>
    </source>
</evidence>
<dbReference type="InterPro" id="IPR011701">
    <property type="entry name" value="MFS"/>
</dbReference>
<dbReference type="PATRIC" id="fig|84022.5.peg.1228"/>
<evidence type="ECO:0000256" key="4">
    <source>
        <dbReference type="ARBA" id="ARBA00022692"/>
    </source>
</evidence>
<dbReference type="PANTHER" id="PTHR43124">
    <property type="entry name" value="PURINE EFFLUX PUMP PBUE"/>
    <property type="match status" value="1"/>
</dbReference>
<dbReference type="InterPro" id="IPR020846">
    <property type="entry name" value="MFS_dom"/>
</dbReference>
<dbReference type="InterPro" id="IPR036259">
    <property type="entry name" value="MFS_trans_sf"/>
</dbReference>